<comment type="caution">
    <text evidence="1">The sequence shown here is derived from an EMBL/GenBank/DDBJ whole genome shotgun (WGS) entry which is preliminary data.</text>
</comment>
<dbReference type="Gene3D" id="1.10.10.10">
    <property type="entry name" value="Winged helix-like DNA-binding domain superfamily/Winged helix DNA-binding domain"/>
    <property type="match status" value="1"/>
</dbReference>
<keyword evidence="2" id="KW-1185">Reference proteome</keyword>
<dbReference type="EMBL" id="JBCLVG010000002">
    <property type="protein sequence ID" value="MEN1947208.1"/>
    <property type="molecule type" value="Genomic_DNA"/>
</dbReference>
<organism evidence="1 2">
    <name type="scientific">Leifsonia stereocauli</name>
    <dbReference type="NCBI Taxonomy" id="3134136"/>
    <lineage>
        <taxon>Bacteria</taxon>
        <taxon>Bacillati</taxon>
        <taxon>Actinomycetota</taxon>
        <taxon>Actinomycetes</taxon>
        <taxon>Micrococcales</taxon>
        <taxon>Microbacteriaceae</taxon>
        <taxon>Leifsonia</taxon>
    </lineage>
</organism>
<dbReference type="InterPro" id="IPR036390">
    <property type="entry name" value="WH_DNA-bd_sf"/>
</dbReference>
<accession>A0ABU9W5D3</accession>
<reference evidence="1 2" key="1">
    <citation type="submission" date="2024-03" db="EMBL/GenBank/DDBJ databases">
        <title>YIM 134122 draft genome.</title>
        <authorList>
            <person name="Zuo S."/>
            <person name="Xiong L."/>
        </authorList>
    </citation>
    <scope>NUCLEOTIDE SEQUENCE [LARGE SCALE GENOMIC DNA]</scope>
    <source>
        <strain evidence="1 2">YIM 134122</strain>
    </source>
</reference>
<proteinExistence type="predicted"/>
<dbReference type="Proteomes" id="UP001425155">
    <property type="component" value="Unassembled WGS sequence"/>
</dbReference>
<evidence type="ECO:0008006" key="3">
    <source>
        <dbReference type="Google" id="ProtNLM"/>
    </source>
</evidence>
<gene>
    <name evidence="1" type="ORF">WJX64_11685</name>
</gene>
<protein>
    <recommendedName>
        <fullName evidence="3">MarR family transcriptional regulator</fullName>
    </recommendedName>
</protein>
<dbReference type="RefSeq" id="WP_342114220.1">
    <property type="nucleotide sequence ID" value="NZ_JBCAUN010000002.1"/>
</dbReference>
<evidence type="ECO:0000313" key="2">
    <source>
        <dbReference type="Proteomes" id="UP001425155"/>
    </source>
</evidence>
<sequence>MSAAVMNPAEADDRIDTMLILQYALVRGSIVLGELGRAMDLAPDAATAVVRGLVRDGSVLCRIRGRNSENVEVFLTAAGRERARREGAAVVRAATDLLREFAPAERKVVEQALGLRPGEAELRDA</sequence>
<name>A0ABU9W5D3_9MICO</name>
<dbReference type="SUPFAM" id="SSF46785">
    <property type="entry name" value="Winged helix' DNA-binding domain"/>
    <property type="match status" value="1"/>
</dbReference>
<dbReference type="InterPro" id="IPR036388">
    <property type="entry name" value="WH-like_DNA-bd_sf"/>
</dbReference>
<evidence type="ECO:0000313" key="1">
    <source>
        <dbReference type="EMBL" id="MEN1947208.1"/>
    </source>
</evidence>